<dbReference type="AlphaFoldDB" id="A0A955EC77"/>
<dbReference type="InterPro" id="IPR027417">
    <property type="entry name" value="P-loop_NTPase"/>
</dbReference>
<evidence type="ECO:0000313" key="2">
    <source>
        <dbReference type="Proteomes" id="UP000740557"/>
    </source>
</evidence>
<reference evidence="1" key="1">
    <citation type="submission" date="2020-04" db="EMBL/GenBank/DDBJ databases">
        <authorList>
            <person name="Zhang T."/>
        </authorList>
    </citation>
    <scope>NUCLEOTIDE SEQUENCE</scope>
    <source>
        <strain evidence="1">HKST-UBA79</strain>
    </source>
</reference>
<organism evidence="1 2">
    <name type="scientific">candidate division WWE3 bacterium</name>
    <dbReference type="NCBI Taxonomy" id="2053526"/>
    <lineage>
        <taxon>Bacteria</taxon>
        <taxon>Katanobacteria</taxon>
    </lineage>
</organism>
<sequence length="159" mass="17891">MSPVFIITGPKGAGKTVLVNNLLNKLTLSVHHVQNAQHSLHNTFSNIQNLIASQEPIVICGELIPSEVLLLLQKVEDVKTYYGYLKVQEQDLLTKLEKLAETEIKGILKWTTEVEEQVRKTKQHKILDTTGKTETQIADEIATWINWYSPKLATITATD</sequence>
<comment type="caution">
    <text evidence="1">The sequence shown here is derived from an EMBL/GenBank/DDBJ whole genome shotgun (WGS) entry which is preliminary data.</text>
</comment>
<gene>
    <name evidence="1" type="ORF">KC980_00070</name>
</gene>
<accession>A0A955EC77</accession>
<dbReference type="SUPFAM" id="SSF52540">
    <property type="entry name" value="P-loop containing nucleoside triphosphate hydrolases"/>
    <property type="match status" value="1"/>
</dbReference>
<proteinExistence type="predicted"/>
<name>A0A955EC77_UNCKA</name>
<dbReference type="Proteomes" id="UP000740557">
    <property type="component" value="Unassembled WGS sequence"/>
</dbReference>
<protein>
    <submittedName>
        <fullName evidence="1">Uncharacterized protein</fullName>
    </submittedName>
</protein>
<reference evidence="1" key="2">
    <citation type="journal article" date="2021" name="Microbiome">
        <title>Successional dynamics and alternative stable states in a saline activated sludge microbial community over 9 years.</title>
        <authorList>
            <person name="Wang Y."/>
            <person name="Ye J."/>
            <person name="Ju F."/>
            <person name="Liu L."/>
            <person name="Boyd J.A."/>
            <person name="Deng Y."/>
            <person name="Parks D.H."/>
            <person name="Jiang X."/>
            <person name="Yin X."/>
            <person name="Woodcroft B.J."/>
            <person name="Tyson G.W."/>
            <person name="Hugenholtz P."/>
            <person name="Polz M.F."/>
            <person name="Zhang T."/>
        </authorList>
    </citation>
    <scope>NUCLEOTIDE SEQUENCE</scope>
    <source>
        <strain evidence="1">HKST-UBA79</strain>
    </source>
</reference>
<dbReference type="Gene3D" id="3.40.50.300">
    <property type="entry name" value="P-loop containing nucleotide triphosphate hydrolases"/>
    <property type="match status" value="1"/>
</dbReference>
<dbReference type="EMBL" id="JAGQNX010000003">
    <property type="protein sequence ID" value="MCA9307888.1"/>
    <property type="molecule type" value="Genomic_DNA"/>
</dbReference>
<evidence type="ECO:0000313" key="1">
    <source>
        <dbReference type="EMBL" id="MCA9307888.1"/>
    </source>
</evidence>